<dbReference type="InterPro" id="IPR036063">
    <property type="entry name" value="Smr_dom_sf"/>
</dbReference>
<dbReference type="Pfam" id="PF01713">
    <property type="entry name" value="Smr"/>
    <property type="match status" value="1"/>
</dbReference>
<organism evidence="3 4">
    <name type="scientific">Legionella pneumophila</name>
    <dbReference type="NCBI Taxonomy" id="446"/>
    <lineage>
        <taxon>Bacteria</taxon>
        <taxon>Pseudomonadati</taxon>
        <taxon>Pseudomonadota</taxon>
        <taxon>Gammaproteobacteria</taxon>
        <taxon>Legionellales</taxon>
        <taxon>Legionellaceae</taxon>
        <taxon>Legionella</taxon>
    </lineage>
</organism>
<name>A0A2S6EX14_LEGPN</name>
<sequence>MKKMAKEYYLSDEIEEIVLASTVLSYSRSNLSSKRFNDLKNGKIPWEAELDLNGLKVESARKSLYQFIQTQIKSNKQCILIIHGADNSQDKPPLMKNLVNRWLPQINEVLAFHSAKPKDGGSAAVYVLLGSVFHVELPTRLPSNRSESTFLVAETKAMERRRRLAEQQGERRFASVKAREHSEEEIKVAPEGELQNNILQHPELNSQRFDGIDPNLNPEPPLNTEARREFDNERREQDKEKQLRLGNMPKFTTAPTPQGP</sequence>
<evidence type="ECO:0000313" key="4">
    <source>
        <dbReference type="Proteomes" id="UP000239239"/>
    </source>
</evidence>
<comment type="caution">
    <text evidence="3">The sequence shown here is derived from an EMBL/GenBank/DDBJ whole genome shotgun (WGS) entry which is preliminary data.</text>
</comment>
<proteinExistence type="predicted"/>
<feature type="compositionally biased region" description="Polar residues" evidence="1">
    <location>
        <begin position="194"/>
        <end position="208"/>
    </location>
</feature>
<dbReference type="EMBL" id="PQWY01000016">
    <property type="protein sequence ID" value="PPK29732.1"/>
    <property type="molecule type" value="Genomic_DNA"/>
</dbReference>
<evidence type="ECO:0000256" key="1">
    <source>
        <dbReference type="SAM" id="MobiDB-lite"/>
    </source>
</evidence>
<reference evidence="3 4" key="1">
    <citation type="submission" date="2018-02" db="EMBL/GenBank/DDBJ databases">
        <title>Draft genome sequences of four Legionella pneumophila clinical strains isolated in Ontario.</title>
        <authorList>
            <person name="Fortuna A."/>
            <person name="Ramnarine R."/>
            <person name="Li A."/>
            <person name="Frantz C."/>
            <person name="Mallo G."/>
        </authorList>
    </citation>
    <scope>NUCLEOTIDE SEQUENCE [LARGE SCALE GENOMIC DNA]</scope>
    <source>
        <strain evidence="3 4">LG61</strain>
    </source>
</reference>
<protein>
    <submittedName>
        <fullName evidence="3">DNA mismatch repair protein MutS</fullName>
    </submittedName>
</protein>
<dbReference type="PANTHER" id="PTHR35562">
    <property type="entry name" value="DNA ENDONUCLEASE SMRA-RELATED"/>
    <property type="match status" value="1"/>
</dbReference>
<dbReference type="PANTHER" id="PTHR35562:SF2">
    <property type="entry name" value="DNA ENDONUCLEASE SMRA-RELATED"/>
    <property type="match status" value="1"/>
</dbReference>
<feature type="compositionally biased region" description="Basic and acidic residues" evidence="1">
    <location>
        <begin position="164"/>
        <end position="190"/>
    </location>
</feature>
<dbReference type="OrthoDB" id="9808881at2"/>
<dbReference type="Gene3D" id="3.30.1370.110">
    <property type="match status" value="1"/>
</dbReference>
<dbReference type="InterPro" id="IPR002625">
    <property type="entry name" value="Smr_dom"/>
</dbReference>
<evidence type="ECO:0000313" key="3">
    <source>
        <dbReference type="EMBL" id="PPK29732.1"/>
    </source>
</evidence>
<dbReference type="Proteomes" id="UP000239239">
    <property type="component" value="Unassembled WGS sequence"/>
</dbReference>
<gene>
    <name evidence="3" type="ORF">C3928_11710</name>
</gene>
<dbReference type="AlphaFoldDB" id="A0A2S6EX14"/>
<feature type="region of interest" description="Disordered" evidence="1">
    <location>
        <begin position="162"/>
        <end position="260"/>
    </location>
</feature>
<feature type="compositionally biased region" description="Basic and acidic residues" evidence="1">
    <location>
        <begin position="225"/>
        <end position="243"/>
    </location>
</feature>
<feature type="domain" description="Smr" evidence="2">
    <location>
        <begin position="50"/>
        <end position="130"/>
    </location>
</feature>
<evidence type="ECO:0000259" key="2">
    <source>
        <dbReference type="PROSITE" id="PS50828"/>
    </source>
</evidence>
<dbReference type="PROSITE" id="PS50828">
    <property type="entry name" value="SMR"/>
    <property type="match status" value="1"/>
</dbReference>
<dbReference type="SUPFAM" id="SSF160443">
    <property type="entry name" value="SMR domain-like"/>
    <property type="match status" value="1"/>
</dbReference>
<accession>A0A2S6EX14</accession>